<proteinExistence type="inferred from homology"/>
<protein>
    <submittedName>
        <fullName evidence="8">Porin</fullName>
    </submittedName>
</protein>
<evidence type="ECO:0000256" key="5">
    <source>
        <dbReference type="ARBA" id="ARBA00038306"/>
    </source>
</evidence>
<evidence type="ECO:0000256" key="6">
    <source>
        <dbReference type="SAM" id="SignalP"/>
    </source>
</evidence>
<feature type="chain" id="PRO_5036802899" evidence="6">
    <location>
        <begin position="21"/>
        <end position="265"/>
    </location>
</feature>
<dbReference type="InterPro" id="IPR027385">
    <property type="entry name" value="Beta-barrel_OMP"/>
</dbReference>
<dbReference type="GO" id="GO:0009279">
    <property type="term" value="C:cell outer membrane"/>
    <property type="evidence" value="ECO:0007669"/>
    <property type="project" value="UniProtKB-SubCell"/>
</dbReference>
<sequence length="265" mass="27133">MKRIALLLAFAAVFATPALAADITYDEPPAPAPVEMAPAANWTGVYVGGQAGGAFGGSKGAAGVDGFPNDTATYRKGSDAGFTGGAHVGYDHQINNFIVGGVADFNYIDKDKKNGVVLENGTVNDASYESKADLKYFGTVRGKAGVAVDRVAVYGTGGLAYGKVNDGVSGNGTFTSANGTTYSATANSDKDQFGYAVGGGVDVLATQNVSLGLEYLYTDLGKAQSQTNFAATSPVAAGDASSFSAKTKTDLDFHTVMAKASYRFN</sequence>
<evidence type="ECO:0000259" key="7">
    <source>
        <dbReference type="Pfam" id="PF13505"/>
    </source>
</evidence>
<organism evidence="8 9">
    <name type="scientific">Aureimonas endophytica</name>
    <dbReference type="NCBI Taxonomy" id="2027858"/>
    <lineage>
        <taxon>Bacteria</taxon>
        <taxon>Pseudomonadati</taxon>
        <taxon>Pseudomonadota</taxon>
        <taxon>Alphaproteobacteria</taxon>
        <taxon>Hyphomicrobiales</taxon>
        <taxon>Aurantimonadaceae</taxon>
        <taxon>Aureimonas</taxon>
    </lineage>
</organism>
<keyword evidence="3" id="KW-0472">Membrane</keyword>
<reference evidence="8" key="2">
    <citation type="submission" date="2020-09" db="EMBL/GenBank/DDBJ databases">
        <authorList>
            <person name="Sun Q."/>
            <person name="Zhou Y."/>
        </authorList>
    </citation>
    <scope>NUCLEOTIDE SEQUENCE</scope>
    <source>
        <strain evidence="8">CGMCC 1.15367</strain>
    </source>
</reference>
<keyword evidence="4" id="KW-0998">Cell outer membrane</keyword>
<keyword evidence="2 6" id="KW-0732">Signal</keyword>
<dbReference type="Gene3D" id="2.40.160.20">
    <property type="match status" value="1"/>
</dbReference>
<dbReference type="RefSeq" id="WP_188913350.1">
    <property type="nucleotide sequence ID" value="NZ_BMIQ01000013.1"/>
</dbReference>
<name>A0A917A382_9HYPH</name>
<dbReference type="PANTHER" id="PTHR34001">
    <property type="entry name" value="BLL7405 PROTEIN"/>
    <property type="match status" value="1"/>
</dbReference>
<keyword evidence="9" id="KW-1185">Reference proteome</keyword>
<accession>A0A917A382</accession>
<evidence type="ECO:0000256" key="1">
    <source>
        <dbReference type="ARBA" id="ARBA00004442"/>
    </source>
</evidence>
<dbReference type="Proteomes" id="UP000644699">
    <property type="component" value="Unassembled WGS sequence"/>
</dbReference>
<reference evidence="8" key="1">
    <citation type="journal article" date="2014" name="Int. J. Syst. Evol. Microbiol.">
        <title>Complete genome sequence of Corynebacterium casei LMG S-19264T (=DSM 44701T), isolated from a smear-ripened cheese.</title>
        <authorList>
            <consortium name="US DOE Joint Genome Institute (JGI-PGF)"/>
            <person name="Walter F."/>
            <person name="Albersmeier A."/>
            <person name="Kalinowski J."/>
            <person name="Ruckert C."/>
        </authorList>
    </citation>
    <scope>NUCLEOTIDE SEQUENCE</scope>
    <source>
        <strain evidence="8">CGMCC 1.15367</strain>
    </source>
</reference>
<dbReference type="InterPro" id="IPR051692">
    <property type="entry name" value="OMP-like"/>
</dbReference>
<dbReference type="AlphaFoldDB" id="A0A917A382"/>
<comment type="subcellular location">
    <subcellularLocation>
        <location evidence="1">Cell outer membrane</location>
    </subcellularLocation>
</comment>
<dbReference type="Pfam" id="PF13505">
    <property type="entry name" value="OMP_b-brl"/>
    <property type="match status" value="1"/>
</dbReference>
<evidence type="ECO:0000256" key="4">
    <source>
        <dbReference type="ARBA" id="ARBA00023237"/>
    </source>
</evidence>
<evidence type="ECO:0000313" key="8">
    <source>
        <dbReference type="EMBL" id="GGE24156.1"/>
    </source>
</evidence>
<evidence type="ECO:0000256" key="2">
    <source>
        <dbReference type="ARBA" id="ARBA00022729"/>
    </source>
</evidence>
<gene>
    <name evidence="8" type="ORF">GCM10011390_49480</name>
</gene>
<feature type="signal peptide" evidence="6">
    <location>
        <begin position="1"/>
        <end position="20"/>
    </location>
</feature>
<comment type="similarity">
    <text evidence="5">Belongs to the Omp25/RopB family.</text>
</comment>
<dbReference type="SUPFAM" id="SSF56925">
    <property type="entry name" value="OMPA-like"/>
    <property type="match status" value="1"/>
</dbReference>
<dbReference type="PANTHER" id="PTHR34001:SF3">
    <property type="entry name" value="BLL7405 PROTEIN"/>
    <property type="match status" value="1"/>
</dbReference>
<comment type="caution">
    <text evidence="8">The sequence shown here is derived from an EMBL/GenBank/DDBJ whole genome shotgun (WGS) entry which is preliminary data.</text>
</comment>
<dbReference type="InterPro" id="IPR011250">
    <property type="entry name" value="OMP/PagP_B-barrel"/>
</dbReference>
<evidence type="ECO:0000256" key="3">
    <source>
        <dbReference type="ARBA" id="ARBA00023136"/>
    </source>
</evidence>
<dbReference type="EMBL" id="BMIQ01000013">
    <property type="protein sequence ID" value="GGE24156.1"/>
    <property type="molecule type" value="Genomic_DNA"/>
</dbReference>
<feature type="domain" description="Outer membrane protein beta-barrel" evidence="7">
    <location>
        <begin position="7"/>
        <end position="264"/>
    </location>
</feature>
<evidence type="ECO:0000313" key="9">
    <source>
        <dbReference type="Proteomes" id="UP000644699"/>
    </source>
</evidence>